<name>A0ABU6QRY3_9FABA</name>
<accession>A0ABU6QRY3</accession>
<proteinExistence type="predicted"/>
<organism evidence="2 3">
    <name type="scientific">Stylosanthes scabra</name>
    <dbReference type="NCBI Taxonomy" id="79078"/>
    <lineage>
        <taxon>Eukaryota</taxon>
        <taxon>Viridiplantae</taxon>
        <taxon>Streptophyta</taxon>
        <taxon>Embryophyta</taxon>
        <taxon>Tracheophyta</taxon>
        <taxon>Spermatophyta</taxon>
        <taxon>Magnoliopsida</taxon>
        <taxon>eudicotyledons</taxon>
        <taxon>Gunneridae</taxon>
        <taxon>Pentapetalae</taxon>
        <taxon>rosids</taxon>
        <taxon>fabids</taxon>
        <taxon>Fabales</taxon>
        <taxon>Fabaceae</taxon>
        <taxon>Papilionoideae</taxon>
        <taxon>50 kb inversion clade</taxon>
        <taxon>dalbergioids sensu lato</taxon>
        <taxon>Dalbergieae</taxon>
        <taxon>Pterocarpus clade</taxon>
        <taxon>Stylosanthes</taxon>
    </lineage>
</organism>
<keyword evidence="3" id="KW-1185">Reference proteome</keyword>
<dbReference type="Proteomes" id="UP001341840">
    <property type="component" value="Unassembled WGS sequence"/>
</dbReference>
<evidence type="ECO:0000313" key="2">
    <source>
        <dbReference type="EMBL" id="MED6114425.1"/>
    </source>
</evidence>
<sequence>MPYALYETLDLGPLKKSKEVFTIVDASIVLLAGNAENVLVKICNEDIKPNKLLKSAERKGPEDPKTDSSKGKGLRIAPP</sequence>
<feature type="region of interest" description="Disordered" evidence="1">
    <location>
        <begin position="52"/>
        <end position="79"/>
    </location>
</feature>
<feature type="compositionally biased region" description="Basic and acidic residues" evidence="1">
    <location>
        <begin position="52"/>
        <end position="70"/>
    </location>
</feature>
<evidence type="ECO:0000313" key="3">
    <source>
        <dbReference type="Proteomes" id="UP001341840"/>
    </source>
</evidence>
<evidence type="ECO:0000256" key="1">
    <source>
        <dbReference type="SAM" id="MobiDB-lite"/>
    </source>
</evidence>
<reference evidence="2 3" key="1">
    <citation type="journal article" date="2023" name="Plants (Basel)">
        <title>Bridging the Gap: Combining Genomics and Transcriptomics Approaches to Understand Stylosanthes scabra, an Orphan Legume from the Brazilian Caatinga.</title>
        <authorList>
            <person name="Ferreira-Neto J.R.C."/>
            <person name="da Silva M.D."/>
            <person name="Binneck E."/>
            <person name="de Melo N.F."/>
            <person name="da Silva R.H."/>
            <person name="de Melo A.L.T.M."/>
            <person name="Pandolfi V."/>
            <person name="Bustamante F.O."/>
            <person name="Brasileiro-Vidal A.C."/>
            <person name="Benko-Iseppon A.M."/>
        </authorList>
    </citation>
    <scope>NUCLEOTIDE SEQUENCE [LARGE SCALE GENOMIC DNA]</scope>
    <source>
        <tissue evidence="2">Leaves</tissue>
    </source>
</reference>
<protein>
    <submittedName>
        <fullName evidence="2">Uncharacterized protein</fullName>
    </submittedName>
</protein>
<comment type="caution">
    <text evidence="2">The sequence shown here is derived from an EMBL/GenBank/DDBJ whole genome shotgun (WGS) entry which is preliminary data.</text>
</comment>
<gene>
    <name evidence="2" type="ORF">PIB30_080119</name>
</gene>
<dbReference type="EMBL" id="JASCZI010001157">
    <property type="protein sequence ID" value="MED6114425.1"/>
    <property type="molecule type" value="Genomic_DNA"/>
</dbReference>